<dbReference type="GO" id="GO:0030431">
    <property type="term" value="P:sleep"/>
    <property type="evidence" value="ECO:0007669"/>
    <property type="project" value="InterPro"/>
</dbReference>
<evidence type="ECO:0000256" key="6">
    <source>
        <dbReference type="ARBA" id="ARBA00023157"/>
    </source>
</evidence>
<dbReference type="InterPro" id="IPR031424">
    <property type="entry name" value="QVR-like"/>
</dbReference>
<evidence type="ECO:0000256" key="9">
    <source>
        <dbReference type="ARBA" id="ARBA00044499"/>
    </source>
</evidence>
<gene>
    <name evidence="14" type="ORF">OFUS_LOCUS19817</name>
</gene>
<keyword evidence="5" id="KW-0090">Biological rhythms</keyword>
<dbReference type="Proteomes" id="UP000749559">
    <property type="component" value="Unassembled WGS sequence"/>
</dbReference>
<comment type="subcellular location">
    <subcellularLocation>
        <location evidence="1">Cell membrane</location>
        <topology evidence="1">Lipid-anchor</topology>
        <topology evidence="1">GPI-anchor</topology>
        <orientation evidence="1">Extracellular side</orientation>
    </subcellularLocation>
    <subcellularLocation>
        <location evidence="9">Membrane raft</location>
        <topology evidence="9">Lipid-anchor</topology>
        <topology evidence="9">GPI-anchor</topology>
        <orientation evidence="9">Extracellular side</orientation>
    </subcellularLocation>
</comment>
<evidence type="ECO:0000256" key="11">
    <source>
        <dbReference type="ARBA" id="ARBA00044561"/>
    </source>
</evidence>
<comment type="subunit">
    <text evidence="13">Interacts (via loop 2 of the three-fingered Ly-6 domain) with Sh/shaker; this interaction may stabilize both components of the complex and may be required for targeting or retention of Sh/shaker to neural cell projections. Interacts (via loop 2 of the three-fingered Ly-6 domain) with nAChRalpha3 and potentially other nicotinic acetylcholine receptors; this interaction is required for antagonism of nicotinic acetylcholine receptors.</text>
</comment>
<evidence type="ECO:0000256" key="1">
    <source>
        <dbReference type="ARBA" id="ARBA00004471"/>
    </source>
</evidence>
<evidence type="ECO:0000256" key="4">
    <source>
        <dbReference type="ARBA" id="ARBA00022729"/>
    </source>
</evidence>
<evidence type="ECO:0000256" key="8">
    <source>
        <dbReference type="ARBA" id="ARBA00031037"/>
    </source>
</evidence>
<keyword evidence="3" id="KW-1003">Cell membrane</keyword>
<dbReference type="Pfam" id="PF17064">
    <property type="entry name" value="QVR"/>
    <property type="match status" value="1"/>
</dbReference>
<dbReference type="AlphaFoldDB" id="A0A8J1XZF0"/>
<dbReference type="GO" id="GO:0005886">
    <property type="term" value="C:plasma membrane"/>
    <property type="evidence" value="ECO:0007669"/>
    <property type="project" value="UniProtKB-SubCell"/>
</dbReference>
<comment type="similarity">
    <text evidence="2">Belongs to the quiver family.</text>
</comment>
<dbReference type="OrthoDB" id="10046582at2759"/>
<name>A0A8J1XZF0_OWEFU</name>
<comment type="caution">
    <text evidence="14">The sequence shown here is derived from an EMBL/GenBank/DDBJ whole genome shotgun (WGS) entry which is preliminary data.</text>
</comment>
<dbReference type="EMBL" id="CAIIXF020000009">
    <property type="protein sequence ID" value="CAH1795250.1"/>
    <property type="molecule type" value="Genomic_DNA"/>
</dbReference>
<keyword evidence="6" id="KW-1015">Disulfide bond</keyword>
<dbReference type="InterPro" id="IPR050975">
    <property type="entry name" value="Sleep_regulator"/>
</dbReference>
<dbReference type="PANTHER" id="PTHR33562:SF31">
    <property type="entry name" value="PROTEIN QUIVER"/>
    <property type="match status" value="1"/>
</dbReference>
<evidence type="ECO:0000313" key="15">
    <source>
        <dbReference type="Proteomes" id="UP000749559"/>
    </source>
</evidence>
<protein>
    <recommendedName>
        <fullName evidence="10">UPAR/Ly6 domain-containing protein qvr</fullName>
    </recommendedName>
    <alternativeName>
        <fullName evidence="11">Protein quiver</fullName>
    </alternativeName>
    <alternativeName>
        <fullName evidence="8">Protein sleepless</fullName>
    </alternativeName>
</protein>
<evidence type="ECO:0000256" key="3">
    <source>
        <dbReference type="ARBA" id="ARBA00022475"/>
    </source>
</evidence>
<dbReference type="GO" id="GO:0048511">
    <property type="term" value="P:rhythmic process"/>
    <property type="evidence" value="ECO:0007669"/>
    <property type="project" value="UniProtKB-KW"/>
</dbReference>
<accession>A0A8J1XZF0</accession>
<evidence type="ECO:0000256" key="5">
    <source>
        <dbReference type="ARBA" id="ARBA00023108"/>
    </source>
</evidence>
<comment type="function">
    <text evidence="12">Bifunctional regulator of neuronal activity in the mushroom body, and possibly other regions of the brain, that acts as a signaling molecule required for homeostatic regulation of sleep under normal conditions and after sleep deprivation. Reduces neuronal excitability by enhancing Sh/shaker K(+) channel activity; possibly by stabilizing Sh/shaker to increase protein levels, accelerating its activation kinetics, slowing C-type inactivation and enhancing recovery from inactivation. Specifically affects the A-type K(+) current. Antagonizes nicotinic acetylcholine receptors (nAChRs) to reduce synaptic transmission, possibly by preventing their localization to the cell surface. Required for regulation of neuromuscular excitability and plasticity at neuromuscular junctions.</text>
</comment>
<keyword evidence="4" id="KW-0732">Signal</keyword>
<sequence length="145" mass="16216">MKPEIGFLLVFAVFITLLKKGNAIRCYQCDSNEDSSCPSHRPFDTTVNALTDCSSFEAKTPGTFCMKIVQESPGWGGWIKITRRCGSRADQGVAWGCRWFWEENGVWKEVCYCDNYDGCNSSSTISKNIFLMAAGSVAVWLLRSL</sequence>
<evidence type="ECO:0000256" key="2">
    <source>
        <dbReference type="ARBA" id="ARBA00010522"/>
    </source>
</evidence>
<keyword evidence="15" id="KW-1185">Reference proteome</keyword>
<evidence type="ECO:0000256" key="7">
    <source>
        <dbReference type="ARBA" id="ARBA00023180"/>
    </source>
</evidence>
<keyword evidence="3" id="KW-0472">Membrane</keyword>
<reference evidence="14" key="1">
    <citation type="submission" date="2022-03" db="EMBL/GenBank/DDBJ databases">
        <authorList>
            <person name="Martin C."/>
        </authorList>
    </citation>
    <scope>NUCLEOTIDE SEQUENCE</scope>
</reference>
<organism evidence="14 15">
    <name type="scientific">Owenia fusiformis</name>
    <name type="common">Polychaete worm</name>
    <dbReference type="NCBI Taxonomy" id="6347"/>
    <lineage>
        <taxon>Eukaryota</taxon>
        <taxon>Metazoa</taxon>
        <taxon>Spiralia</taxon>
        <taxon>Lophotrochozoa</taxon>
        <taxon>Annelida</taxon>
        <taxon>Polychaeta</taxon>
        <taxon>Sedentaria</taxon>
        <taxon>Canalipalpata</taxon>
        <taxon>Sabellida</taxon>
        <taxon>Oweniida</taxon>
        <taxon>Oweniidae</taxon>
        <taxon>Owenia</taxon>
    </lineage>
</organism>
<proteinExistence type="inferred from homology"/>
<evidence type="ECO:0000256" key="13">
    <source>
        <dbReference type="ARBA" id="ARBA00046769"/>
    </source>
</evidence>
<evidence type="ECO:0000313" key="14">
    <source>
        <dbReference type="EMBL" id="CAH1795250.1"/>
    </source>
</evidence>
<dbReference type="GO" id="GO:0045121">
    <property type="term" value="C:membrane raft"/>
    <property type="evidence" value="ECO:0007669"/>
    <property type="project" value="UniProtKB-SubCell"/>
</dbReference>
<dbReference type="GO" id="GO:0032222">
    <property type="term" value="P:regulation of synaptic transmission, cholinergic"/>
    <property type="evidence" value="ECO:0007669"/>
    <property type="project" value="InterPro"/>
</dbReference>
<keyword evidence="7" id="KW-0325">Glycoprotein</keyword>
<evidence type="ECO:0000256" key="12">
    <source>
        <dbReference type="ARBA" id="ARBA00045788"/>
    </source>
</evidence>
<dbReference type="PANTHER" id="PTHR33562">
    <property type="entry name" value="ATILLA, ISOFORM B-RELATED-RELATED"/>
    <property type="match status" value="1"/>
</dbReference>
<evidence type="ECO:0000256" key="10">
    <source>
        <dbReference type="ARBA" id="ARBA00044524"/>
    </source>
</evidence>